<evidence type="ECO:0000313" key="2">
    <source>
        <dbReference type="Proteomes" id="UP000593594"/>
    </source>
</evidence>
<protein>
    <submittedName>
        <fullName evidence="1">Uncharacterized protein</fullName>
    </submittedName>
</protein>
<sequence>MQNPEGQLNQPTRSASLPTKPGFFWARWLKPAPGTADNGECCNPDEWEVMHVVENTFDPSDPEYLMVMVPGVEHWQPMENFHWGAEVRRAAQ</sequence>
<dbReference type="KEGG" id="kmn:HW532_15570"/>
<dbReference type="AlphaFoldDB" id="A0A7S8C5W8"/>
<reference evidence="1 2" key="1">
    <citation type="submission" date="2020-06" db="EMBL/GenBank/DDBJ databases">
        <title>Genome sequence of 2 isolates from Red Sea Mangroves.</title>
        <authorList>
            <person name="Sefrji F."/>
            <person name="Michoud G."/>
            <person name="Merlino G."/>
            <person name="Daffonchio D."/>
        </authorList>
    </citation>
    <scope>NUCLEOTIDE SEQUENCE [LARGE SCALE GENOMIC DNA]</scope>
    <source>
        <strain evidence="1 2">R1DC25</strain>
    </source>
</reference>
<organism evidence="1 2">
    <name type="scientific">Kaustia mangrovi</name>
    <dbReference type="NCBI Taxonomy" id="2593653"/>
    <lineage>
        <taxon>Bacteria</taxon>
        <taxon>Pseudomonadati</taxon>
        <taxon>Pseudomonadota</taxon>
        <taxon>Alphaproteobacteria</taxon>
        <taxon>Hyphomicrobiales</taxon>
        <taxon>Parvibaculaceae</taxon>
        <taxon>Kaustia</taxon>
    </lineage>
</organism>
<dbReference type="RefSeq" id="WP_213161345.1">
    <property type="nucleotide sequence ID" value="NZ_CP058214.1"/>
</dbReference>
<gene>
    <name evidence="1" type="ORF">HW532_15570</name>
</gene>
<accession>A0A7S8C5W8</accession>
<proteinExistence type="predicted"/>
<dbReference type="Proteomes" id="UP000593594">
    <property type="component" value="Chromosome"/>
</dbReference>
<name>A0A7S8C5W8_9HYPH</name>
<evidence type="ECO:0000313" key="1">
    <source>
        <dbReference type="EMBL" id="QPC43983.1"/>
    </source>
</evidence>
<keyword evidence="2" id="KW-1185">Reference proteome</keyword>
<dbReference type="EMBL" id="CP058214">
    <property type="protein sequence ID" value="QPC43983.1"/>
    <property type="molecule type" value="Genomic_DNA"/>
</dbReference>